<keyword evidence="8" id="KW-0411">Iron-sulfur</keyword>
<dbReference type="InterPro" id="IPR000385">
    <property type="entry name" value="MoaA_NifB_PqqE_Fe-S-bd_CS"/>
</dbReference>
<dbReference type="PROSITE" id="PS01305">
    <property type="entry name" value="MOAA_NIFB_PQQE"/>
    <property type="match status" value="1"/>
</dbReference>
<dbReference type="GO" id="GO:0061798">
    <property type="term" value="F:GTP 3',8'-cyclase activity"/>
    <property type="evidence" value="ECO:0007669"/>
    <property type="project" value="UniProtKB-EC"/>
</dbReference>
<keyword evidence="10" id="KW-0501">Molybdenum cofactor biosynthesis</keyword>
<dbReference type="SFLD" id="SFLDG01383">
    <property type="entry name" value="cyclic_pyranopterin_phosphate"/>
    <property type="match status" value="1"/>
</dbReference>
<dbReference type="GO" id="GO:0051539">
    <property type="term" value="F:4 iron, 4 sulfur cluster binding"/>
    <property type="evidence" value="ECO:0007669"/>
    <property type="project" value="UniProtKB-KW"/>
</dbReference>
<reference evidence="14 15" key="1">
    <citation type="submission" date="2018-09" db="EMBL/GenBank/DDBJ databases">
        <title>Genomic Encyclopedia of Archaeal and Bacterial Type Strains, Phase II (KMG-II): from individual species to whole genera.</title>
        <authorList>
            <person name="Goeker M."/>
        </authorList>
    </citation>
    <scope>NUCLEOTIDE SEQUENCE [LARGE SCALE GENOMIC DNA]</scope>
    <source>
        <strain evidence="14 15">DSM 27148</strain>
    </source>
</reference>
<evidence type="ECO:0000256" key="10">
    <source>
        <dbReference type="ARBA" id="ARBA00023150"/>
    </source>
</evidence>
<dbReference type="SFLD" id="SFLDG01067">
    <property type="entry name" value="SPASM/twitch_domain_containing"/>
    <property type="match status" value="1"/>
</dbReference>
<keyword evidence="15" id="KW-1185">Reference proteome</keyword>
<dbReference type="GO" id="GO:0061799">
    <property type="term" value="F:cyclic pyranopterin monophosphate synthase activity"/>
    <property type="evidence" value="ECO:0007669"/>
    <property type="project" value="TreeGrafter"/>
</dbReference>
<dbReference type="PROSITE" id="PS51918">
    <property type="entry name" value="RADICAL_SAM"/>
    <property type="match status" value="1"/>
</dbReference>
<dbReference type="Gene3D" id="3.20.20.70">
    <property type="entry name" value="Aldolase class I"/>
    <property type="match status" value="1"/>
</dbReference>
<dbReference type="PANTHER" id="PTHR22960">
    <property type="entry name" value="MOLYBDOPTERIN COFACTOR SYNTHESIS PROTEIN A"/>
    <property type="match status" value="1"/>
</dbReference>
<dbReference type="AlphaFoldDB" id="A0A419VU74"/>
<evidence type="ECO:0000256" key="1">
    <source>
        <dbReference type="ARBA" id="ARBA00001966"/>
    </source>
</evidence>
<evidence type="ECO:0000256" key="8">
    <source>
        <dbReference type="ARBA" id="ARBA00023014"/>
    </source>
</evidence>
<dbReference type="GO" id="GO:0005525">
    <property type="term" value="F:GTP binding"/>
    <property type="evidence" value="ECO:0007669"/>
    <property type="project" value="UniProtKB-KW"/>
</dbReference>
<comment type="caution">
    <text evidence="14">The sequence shown here is derived from an EMBL/GenBank/DDBJ whole genome shotgun (WGS) entry which is preliminary data.</text>
</comment>
<comment type="cofactor">
    <cofactor evidence="1">
        <name>[4Fe-4S] cluster</name>
        <dbReference type="ChEBI" id="CHEBI:49883"/>
    </cofactor>
</comment>
<dbReference type="OrthoDB" id="9763993at2"/>
<feature type="domain" description="Radical SAM core" evidence="13">
    <location>
        <begin position="7"/>
        <end position="227"/>
    </location>
</feature>
<dbReference type="SFLD" id="SFLDS00029">
    <property type="entry name" value="Radical_SAM"/>
    <property type="match status" value="1"/>
</dbReference>
<dbReference type="InterPro" id="IPR010505">
    <property type="entry name" value="MoaA_twitch"/>
</dbReference>
<evidence type="ECO:0000256" key="7">
    <source>
        <dbReference type="ARBA" id="ARBA00023004"/>
    </source>
</evidence>
<evidence type="ECO:0000256" key="11">
    <source>
        <dbReference type="ARBA" id="ARBA00023239"/>
    </source>
</evidence>
<dbReference type="EMBL" id="RAPN01000006">
    <property type="protein sequence ID" value="RKD85051.1"/>
    <property type="molecule type" value="Genomic_DNA"/>
</dbReference>
<dbReference type="Pfam" id="PF04055">
    <property type="entry name" value="Radical_SAM"/>
    <property type="match status" value="1"/>
</dbReference>
<keyword evidence="6" id="KW-0547">Nucleotide-binding</keyword>
<dbReference type="InterPro" id="IPR013785">
    <property type="entry name" value="Aldolase_TIM"/>
</dbReference>
<evidence type="ECO:0000256" key="5">
    <source>
        <dbReference type="ARBA" id="ARBA00022723"/>
    </source>
</evidence>
<keyword evidence="9" id="KW-0342">GTP-binding</keyword>
<evidence type="ECO:0000259" key="13">
    <source>
        <dbReference type="PROSITE" id="PS51918"/>
    </source>
</evidence>
<dbReference type="UniPathway" id="UPA00344"/>
<evidence type="ECO:0000313" key="15">
    <source>
        <dbReference type="Proteomes" id="UP000283387"/>
    </source>
</evidence>
<evidence type="ECO:0000256" key="4">
    <source>
        <dbReference type="ARBA" id="ARBA00022691"/>
    </source>
</evidence>
<keyword evidence="5" id="KW-0479">Metal-binding</keyword>
<sequence>MYRIEDHMGRRFEKLRVSLLNTCNFSCTYCVSSGPDATQNSLVPAFREEQLDTNDFAKLIAAVHRVCGLKSIRLTGGEPLLYMNLFPLIEQIRNIGIEDIRLTTNGYYLKQTANQLSKSGVRSINVSLDAIDADLMKTISRHQNPQKVFDGIEAAVEAGLNVKLNAVIMRGQNDSQIIPLLDYAAKIGVKIRFLELMKMGHLFQGQNELFFSEKEILETISRSYNIQPLERKASDTAHYWSAGGQRTFGIIANESTPFCHDCNRLRMDSRGYFFGCLSNAHGEKLAPFIEDQDLLIQKLRQLLLLKQPVKFHGSKLSMRNIGG</sequence>
<proteinExistence type="predicted"/>
<keyword evidence="4" id="KW-0949">S-adenosyl-L-methionine</keyword>
<dbReference type="Pfam" id="PF06463">
    <property type="entry name" value="Mob_synth_C"/>
    <property type="match status" value="1"/>
</dbReference>
<dbReference type="RefSeq" id="WP_120275688.1">
    <property type="nucleotide sequence ID" value="NZ_RAPN01000006.1"/>
</dbReference>
<organism evidence="14 15">
    <name type="scientific">Mangrovibacterium diazotrophicum</name>
    <dbReference type="NCBI Taxonomy" id="1261403"/>
    <lineage>
        <taxon>Bacteria</taxon>
        <taxon>Pseudomonadati</taxon>
        <taxon>Bacteroidota</taxon>
        <taxon>Bacteroidia</taxon>
        <taxon>Marinilabiliales</taxon>
        <taxon>Prolixibacteraceae</taxon>
        <taxon>Mangrovibacterium</taxon>
    </lineage>
</organism>
<dbReference type="InterPro" id="IPR058240">
    <property type="entry name" value="rSAM_sf"/>
</dbReference>
<dbReference type="InterPro" id="IPR007197">
    <property type="entry name" value="rSAM"/>
</dbReference>
<dbReference type="EC" id="4.1.99.22" evidence="2"/>
<evidence type="ECO:0000313" key="14">
    <source>
        <dbReference type="EMBL" id="RKD85051.1"/>
    </source>
</evidence>
<evidence type="ECO:0000256" key="12">
    <source>
        <dbReference type="ARBA" id="ARBA00048697"/>
    </source>
</evidence>
<comment type="catalytic activity">
    <reaction evidence="12">
        <text>GTP + AH2 + S-adenosyl-L-methionine = (8S)-3',8-cyclo-7,8-dihydroguanosine 5'-triphosphate + 5'-deoxyadenosine + L-methionine + A + H(+)</text>
        <dbReference type="Rhea" id="RHEA:49576"/>
        <dbReference type="ChEBI" id="CHEBI:13193"/>
        <dbReference type="ChEBI" id="CHEBI:15378"/>
        <dbReference type="ChEBI" id="CHEBI:17319"/>
        <dbReference type="ChEBI" id="CHEBI:17499"/>
        <dbReference type="ChEBI" id="CHEBI:37565"/>
        <dbReference type="ChEBI" id="CHEBI:57844"/>
        <dbReference type="ChEBI" id="CHEBI:59789"/>
        <dbReference type="ChEBI" id="CHEBI:131766"/>
        <dbReference type="EC" id="4.1.99.22"/>
    </reaction>
</comment>
<name>A0A419VU74_9BACT</name>
<keyword evidence="11" id="KW-0456">Lyase</keyword>
<dbReference type="GO" id="GO:0046872">
    <property type="term" value="F:metal ion binding"/>
    <property type="evidence" value="ECO:0007669"/>
    <property type="project" value="UniProtKB-KW"/>
</dbReference>
<evidence type="ECO:0000256" key="2">
    <source>
        <dbReference type="ARBA" id="ARBA00012167"/>
    </source>
</evidence>
<dbReference type="SMART" id="SM00729">
    <property type="entry name" value="Elp3"/>
    <property type="match status" value="1"/>
</dbReference>
<dbReference type="SFLD" id="SFLDG01386">
    <property type="entry name" value="main_SPASM_domain-containing"/>
    <property type="match status" value="1"/>
</dbReference>
<keyword evidence="3" id="KW-0004">4Fe-4S</keyword>
<dbReference type="InterPro" id="IPR050105">
    <property type="entry name" value="MoCo_biosynth_MoaA/MoaC"/>
</dbReference>
<dbReference type="InterPro" id="IPR006638">
    <property type="entry name" value="Elp3/MiaA/NifB-like_rSAM"/>
</dbReference>
<dbReference type="Proteomes" id="UP000283387">
    <property type="component" value="Unassembled WGS sequence"/>
</dbReference>
<dbReference type="SUPFAM" id="SSF102114">
    <property type="entry name" value="Radical SAM enzymes"/>
    <property type="match status" value="1"/>
</dbReference>
<dbReference type="InterPro" id="IPR040064">
    <property type="entry name" value="MoaA-like"/>
</dbReference>
<evidence type="ECO:0000256" key="6">
    <source>
        <dbReference type="ARBA" id="ARBA00022741"/>
    </source>
</evidence>
<evidence type="ECO:0000256" key="9">
    <source>
        <dbReference type="ARBA" id="ARBA00023134"/>
    </source>
</evidence>
<gene>
    <name evidence="14" type="ORF">BC643_4570</name>
</gene>
<protein>
    <recommendedName>
        <fullName evidence="2">GTP 3',8-cyclase</fullName>
        <ecNumber evidence="2">4.1.99.22</ecNumber>
    </recommendedName>
</protein>
<keyword evidence="7" id="KW-0408">Iron</keyword>
<dbReference type="GO" id="GO:0006777">
    <property type="term" value="P:Mo-molybdopterin cofactor biosynthetic process"/>
    <property type="evidence" value="ECO:0007669"/>
    <property type="project" value="UniProtKB-KW"/>
</dbReference>
<dbReference type="PANTHER" id="PTHR22960:SF0">
    <property type="entry name" value="MOLYBDENUM COFACTOR BIOSYNTHESIS PROTEIN 1"/>
    <property type="match status" value="1"/>
</dbReference>
<accession>A0A419VU74</accession>
<evidence type="ECO:0000256" key="3">
    <source>
        <dbReference type="ARBA" id="ARBA00022485"/>
    </source>
</evidence>
<dbReference type="CDD" id="cd01335">
    <property type="entry name" value="Radical_SAM"/>
    <property type="match status" value="1"/>
</dbReference>